<dbReference type="InterPro" id="IPR033464">
    <property type="entry name" value="CSN8_PSD8_EIF3K"/>
</dbReference>
<reference evidence="2 3" key="1">
    <citation type="journal article" date="2015" name="Parasit. Vectors">
        <title>Draft genome of the scabies mite.</title>
        <authorList>
            <person name="Rider S.D.Jr."/>
            <person name="Morgan M.S."/>
            <person name="Arlian L.G."/>
        </authorList>
    </citation>
    <scope>NUCLEOTIDE SEQUENCE [LARGE SCALE GENOMIC DNA]</scope>
    <source>
        <strain evidence="2">Arlian Lab</strain>
    </source>
</reference>
<dbReference type="Proteomes" id="UP000616769">
    <property type="component" value="Unassembled WGS sequence"/>
</dbReference>
<comment type="caution">
    <text evidence="2">The sequence shown here is derived from an EMBL/GenBank/DDBJ whole genome shotgun (WGS) entry which is preliminary data.</text>
</comment>
<gene>
    <name evidence="2" type="ORF">QR98_0021690</name>
</gene>
<dbReference type="OrthoDB" id="5351233at2759"/>
<protein>
    <submittedName>
        <fullName evidence="2">COP9 signalosome complex subunit 8-like protein</fullName>
    </submittedName>
</protein>
<evidence type="ECO:0000313" key="2">
    <source>
        <dbReference type="EMBL" id="KPM03735.1"/>
    </source>
</evidence>
<feature type="domain" description="CSN8/PSMD8/EIF3K" evidence="1">
    <location>
        <begin position="1"/>
        <end position="60"/>
    </location>
</feature>
<dbReference type="Pfam" id="PF10075">
    <property type="entry name" value="CSN8_PSD8_EIF3K"/>
    <property type="match status" value="1"/>
</dbReference>
<accession>A0A131ZZK8</accession>
<evidence type="ECO:0000313" key="3">
    <source>
        <dbReference type="Proteomes" id="UP000616769"/>
    </source>
</evidence>
<dbReference type="AlphaFoldDB" id="A0A131ZZK8"/>
<evidence type="ECO:0000259" key="1">
    <source>
        <dbReference type="Pfam" id="PF10075"/>
    </source>
</evidence>
<dbReference type="EMBL" id="JXLN01005940">
    <property type="protein sequence ID" value="KPM03735.1"/>
    <property type="molecule type" value="Genomic_DNA"/>
</dbReference>
<sequence length="90" mass="10272">MSCLKESTRERMLISIGKAYSSIKLSDICAALGLDKIETIQKIKTFDWEIDEDGEYVKPKRLIETSAESSQIMMEELTSKLTDFVSFLEN</sequence>
<name>A0A131ZZK8_SARSC</name>
<proteinExistence type="predicted"/>
<organism evidence="2 3">
    <name type="scientific">Sarcoptes scabiei</name>
    <name type="common">Itch mite</name>
    <name type="synonym">Acarus scabiei</name>
    <dbReference type="NCBI Taxonomy" id="52283"/>
    <lineage>
        <taxon>Eukaryota</taxon>
        <taxon>Metazoa</taxon>
        <taxon>Ecdysozoa</taxon>
        <taxon>Arthropoda</taxon>
        <taxon>Chelicerata</taxon>
        <taxon>Arachnida</taxon>
        <taxon>Acari</taxon>
        <taxon>Acariformes</taxon>
        <taxon>Sarcoptiformes</taxon>
        <taxon>Astigmata</taxon>
        <taxon>Psoroptidia</taxon>
        <taxon>Sarcoptoidea</taxon>
        <taxon>Sarcoptidae</taxon>
        <taxon>Sarcoptinae</taxon>
        <taxon>Sarcoptes</taxon>
    </lineage>
</organism>
<dbReference type="VEuPathDB" id="VectorBase:SSCA003906"/>